<dbReference type="SUPFAM" id="SSF53335">
    <property type="entry name" value="S-adenosyl-L-methionine-dependent methyltransferases"/>
    <property type="match status" value="1"/>
</dbReference>
<keyword evidence="2" id="KW-0808">Transferase</keyword>
<sequence length="254" mass="28900">MLSRLTRGLLGVLKPIQWCAVCGSKQTAFSPLPEFYRESAHKHGFVHFGKGEMTSHETYACTNCGASDRERLYALWIDQQIEKNFFPKSTHTIHIAPEAVLSGKLKSLDLFDYKTADLLMGAVDYKVDMMNMPFDDESFDFFICSHVLEHVENDSQAIKELYRITKPGGCGILMAPIIVGLEKTVEDPSVKDEAGRWRLYGQNDHVRLYAHDDYVHKIQSNGFHVEELGESYFGKKVFHSLGLKRTSILYVVSR</sequence>
<keyword evidence="2" id="KW-0489">Methyltransferase</keyword>
<dbReference type="Gene3D" id="3.40.50.150">
    <property type="entry name" value="Vaccinia Virus protein VP39"/>
    <property type="match status" value="1"/>
</dbReference>
<evidence type="ECO:0000259" key="1">
    <source>
        <dbReference type="Pfam" id="PF08241"/>
    </source>
</evidence>
<dbReference type="GO" id="GO:0008168">
    <property type="term" value="F:methyltransferase activity"/>
    <property type="evidence" value="ECO:0007669"/>
    <property type="project" value="UniProtKB-KW"/>
</dbReference>
<keyword evidence="3" id="KW-1185">Reference proteome</keyword>
<dbReference type="GO" id="GO:0032259">
    <property type="term" value="P:methylation"/>
    <property type="evidence" value="ECO:0007669"/>
    <property type="project" value="UniProtKB-KW"/>
</dbReference>
<name>A0ABY0T5I6_9PROT</name>
<reference evidence="2 3" key="1">
    <citation type="submission" date="2016-10" db="EMBL/GenBank/DDBJ databases">
        <authorList>
            <person name="Varghese N."/>
            <person name="Submissions S."/>
        </authorList>
    </citation>
    <scope>NUCLEOTIDE SEQUENCE [LARGE SCALE GENOMIC DNA]</scope>
    <source>
        <strain evidence="2 3">Nl1</strain>
    </source>
</reference>
<dbReference type="InterPro" id="IPR029063">
    <property type="entry name" value="SAM-dependent_MTases_sf"/>
</dbReference>
<dbReference type="EMBL" id="FNKY01000001">
    <property type="protein sequence ID" value="SDQ26054.1"/>
    <property type="molecule type" value="Genomic_DNA"/>
</dbReference>
<evidence type="ECO:0000313" key="3">
    <source>
        <dbReference type="Proteomes" id="UP000183471"/>
    </source>
</evidence>
<dbReference type="CDD" id="cd02440">
    <property type="entry name" value="AdoMet_MTases"/>
    <property type="match status" value="1"/>
</dbReference>
<proteinExistence type="predicted"/>
<organism evidence="2 3">
    <name type="scientific">Nitrosospira multiformis</name>
    <dbReference type="NCBI Taxonomy" id="1231"/>
    <lineage>
        <taxon>Bacteria</taxon>
        <taxon>Pseudomonadati</taxon>
        <taxon>Pseudomonadota</taxon>
        <taxon>Betaproteobacteria</taxon>
        <taxon>Nitrosomonadales</taxon>
        <taxon>Nitrosomonadaceae</taxon>
        <taxon>Nitrosospira</taxon>
    </lineage>
</organism>
<dbReference type="Proteomes" id="UP000183471">
    <property type="component" value="Unassembled WGS sequence"/>
</dbReference>
<gene>
    <name evidence="2" type="ORF">SAMN05216402_0062</name>
</gene>
<dbReference type="Pfam" id="PF08241">
    <property type="entry name" value="Methyltransf_11"/>
    <property type="match status" value="1"/>
</dbReference>
<protein>
    <submittedName>
        <fullName evidence="2">Methyltransferase domain-containing protein</fullName>
    </submittedName>
</protein>
<feature type="domain" description="Methyltransferase type 11" evidence="1">
    <location>
        <begin position="126"/>
        <end position="170"/>
    </location>
</feature>
<comment type="caution">
    <text evidence="2">The sequence shown here is derived from an EMBL/GenBank/DDBJ whole genome shotgun (WGS) entry which is preliminary data.</text>
</comment>
<accession>A0ABY0T5I6</accession>
<evidence type="ECO:0000313" key="2">
    <source>
        <dbReference type="EMBL" id="SDQ26054.1"/>
    </source>
</evidence>
<dbReference type="InterPro" id="IPR013216">
    <property type="entry name" value="Methyltransf_11"/>
</dbReference>